<evidence type="ECO:0000313" key="2">
    <source>
        <dbReference type="EMBL" id="MFC6260072.1"/>
    </source>
</evidence>
<organism evidence="2 3">
    <name type="scientific">Levilactobacillus fujinensis</name>
    <dbReference type="NCBI Taxonomy" id="2486024"/>
    <lineage>
        <taxon>Bacteria</taxon>
        <taxon>Bacillati</taxon>
        <taxon>Bacillota</taxon>
        <taxon>Bacilli</taxon>
        <taxon>Lactobacillales</taxon>
        <taxon>Lactobacillaceae</taxon>
        <taxon>Levilactobacillus</taxon>
    </lineage>
</organism>
<dbReference type="RefSeq" id="WP_125583886.1">
    <property type="nucleotide sequence ID" value="NZ_JBHSSI010000025.1"/>
</dbReference>
<dbReference type="InterPro" id="IPR027843">
    <property type="entry name" value="DUF4440"/>
</dbReference>
<reference evidence="3" key="1">
    <citation type="journal article" date="2019" name="Int. J. Syst. Evol. Microbiol.">
        <title>The Global Catalogue of Microorganisms (GCM) 10K type strain sequencing project: providing services to taxonomists for standard genome sequencing and annotation.</title>
        <authorList>
            <consortium name="The Broad Institute Genomics Platform"/>
            <consortium name="The Broad Institute Genome Sequencing Center for Infectious Disease"/>
            <person name="Wu L."/>
            <person name="Ma J."/>
        </authorList>
    </citation>
    <scope>NUCLEOTIDE SEQUENCE [LARGE SCALE GENOMIC DNA]</scope>
    <source>
        <strain evidence="3">CCM 8908</strain>
    </source>
</reference>
<dbReference type="EMBL" id="JBHSSI010000025">
    <property type="protein sequence ID" value="MFC6260072.1"/>
    <property type="molecule type" value="Genomic_DNA"/>
</dbReference>
<feature type="domain" description="DUF4440" evidence="1">
    <location>
        <begin position="5"/>
        <end position="112"/>
    </location>
</feature>
<evidence type="ECO:0000259" key="1">
    <source>
        <dbReference type="Pfam" id="PF14534"/>
    </source>
</evidence>
<keyword evidence="3" id="KW-1185">Reference proteome</keyword>
<protein>
    <submittedName>
        <fullName evidence="2">Nuclear transport factor 2 family protein</fullName>
    </submittedName>
</protein>
<dbReference type="Gene3D" id="3.10.450.50">
    <property type="match status" value="1"/>
</dbReference>
<dbReference type="InterPro" id="IPR032710">
    <property type="entry name" value="NTF2-like_dom_sf"/>
</dbReference>
<dbReference type="Proteomes" id="UP001596283">
    <property type="component" value="Unassembled WGS sequence"/>
</dbReference>
<sequence length="120" mass="13890">MDEELRKLYRDYNTVMAADDTVRLGKLLAPDFTLTHMTGYVQPKVEWLQELQQGTMHYYSSVEDQISLRETSHGWHIIGQSRVVASIHGSAKTEWPLNTDLYVQRINGQWQIMSAVVTTY</sequence>
<comment type="caution">
    <text evidence="2">The sequence shown here is derived from an EMBL/GenBank/DDBJ whole genome shotgun (WGS) entry which is preliminary data.</text>
</comment>
<evidence type="ECO:0000313" key="3">
    <source>
        <dbReference type="Proteomes" id="UP001596283"/>
    </source>
</evidence>
<accession>A0ABW1TE34</accession>
<dbReference type="SUPFAM" id="SSF54427">
    <property type="entry name" value="NTF2-like"/>
    <property type="match status" value="1"/>
</dbReference>
<dbReference type="Pfam" id="PF14534">
    <property type="entry name" value="DUF4440"/>
    <property type="match status" value="1"/>
</dbReference>
<proteinExistence type="predicted"/>
<gene>
    <name evidence="2" type="ORF">ACFP1C_03860</name>
</gene>
<name>A0ABW1TE34_9LACO</name>